<evidence type="ECO:0000313" key="2">
    <source>
        <dbReference type="EMBL" id="CRF35412.1"/>
    </source>
</evidence>
<gene>
    <name evidence="2" type="ORF">BRSU_2637</name>
</gene>
<evidence type="ECO:0000313" key="3">
    <source>
        <dbReference type="Proteomes" id="UP000043763"/>
    </source>
</evidence>
<dbReference type="InterPro" id="IPR013249">
    <property type="entry name" value="RNA_pol_sigma70_r4_t2"/>
</dbReference>
<dbReference type="Proteomes" id="UP000043763">
    <property type="component" value="Unassembled WGS sequence"/>
</dbReference>
<name>A0A0G4KAK4_9SPIR</name>
<dbReference type="AlphaFoldDB" id="A0A0G4KAK4"/>
<dbReference type="EMBL" id="CVLB01000003">
    <property type="protein sequence ID" value="CRF35412.1"/>
    <property type="molecule type" value="Genomic_DNA"/>
</dbReference>
<proteinExistence type="predicted"/>
<dbReference type="GO" id="GO:0006352">
    <property type="term" value="P:DNA-templated transcription initiation"/>
    <property type="evidence" value="ECO:0007669"/>
    <property type="project" value="InterPro"/>
</dbReference>
<organism evidence="2 3">
    <name type="scientific">Brachyspira suanatina</name>
    <dbReference type="NCBI Taxonomy" id="381802"/>
    <lineage>
        <taxon>Bacteria</taxon>
        <taxon>Pseudomonadati</taxon>
        <taxon>Spirochaetota</taxon>
        <taxon>Spirochaetia</taxon>
        <taxon>Brachyspirales</taxon>
        <taxon>Brachyspiraceae</taxon>
        <taxon>Brachyspira</taxon>
    </lineage>
</organism>
<sequence length="246" mass="29934">MTLQEKKQYDFNIIKEWKKITNEEESIIMRNKILINLKLLVYKVVNSLYYIKSFEKEELINIGFMGLIKGLNYIKHSTKPIIAETYTKILFYTIKYFIFRELDRFLHGRRKHINYRLGTKSLYEKVCDYKYKDDDKKEKYLIDTISDNKKYEPEYIFFHYKYSDIVLSNCYKSINNDLDRIIFNMYYYQHLSIYSIAKKLNISKSNVHRRVQKYDSYLKDNEVSTNRLCTSGVIRVFNNRQLSKMK</sequence>
<dbReference type="RefSeq" id="WP_047104447.1">
    <property type="nucleotide sequence ID" value="NZ_CVLB01000003.1"/>
</dbReference>
<protein>
    <recommendedName>
        <fullName evidence="1">RNA polymerase sigma factor 70 region 4 type 2 domain-containing protein</fullName>
    </recommendedName>
</protein>
<accession>A0A0G4KAK4</accession>
<dbReference type="Pfam" id="PF08281">
    <property type="entry name" value="Sigma70_r4_2"/>
    <property type="match status" value="1"/>
</dbReference>
<dbReference type="OrthoDB" id="9843640at2"/>
<evidence type="ECO:0000259" key="1">
    <source>
        <dbReference type="Pfam" id="PF08281"/>
    </source>
</evidence>
<feature type="domain" description="RNA polymerase sigma factor 70 region 4 type 2" evidence="1">
    <location>
        <begin position="179"/>
        <end position="212"/>
    </location>
</feature>
<dbReference type="SUPFAM" id="SSF88659">
    <property type="entry name" value="Sigma3 and sigma4 domains of RNA polymerase sigma factors"/>
    <property type="match status" value="1"/>
</dbReference>
<dbReference type="GO" id="GO:0016987">
    <property type="term" value="F:sigma factor activity"/>
    <property type="evidence" value="ECO:0007669"/>
    <property type="project" value="InterPro"/>
</dbReference>
<dbReference type="GO" id="GO:0003677">
    <property type="term" value="F:DNA binding"/>
    <property type="evidence" value="ECO:0007669"/>
    <property type="project" value="InterPro"/>
</dbReference>
<dbReference type="InterPro" id="IPR014284">
    <property type="entry name" value="RNA_pol_sigma-70_dom"/>
</dbReference>
<dbReference type="InterPro" id="IPR013324">
    <property type="entry name" value="RNA_pol_sigma_r3/r4-like"/>
</dbReference>
<keyword evidence="3" id="KW-1185">Reference proteome</keyword>
<dbReference type="NCBIfam" id="TIGR02937">
    <property type="entry name" value="sigma70-ECF"/>
    <property type="match status" value="1"/>
</dbReference>
<reference evidence="3" key="1">
    <citation type="submission" date="2015-04" db="EMBL/GenBank/DDBJ databases">
        <authorList>
            <person name="Mushtaq Mamoona"/>
        </authorList>
    </citation>
    <scope>NUCLEOTIDE SEQUENCE [LARGE SCALE GENOMIC DNA]</scope>
    <source>
        <strain evidence="3">AN4859/03</strain>
    </source>
</reference>
<dbReference type="Gene3D" id="1.10.10.10">
    <property type="entry name" value="Winged helix-like DNA-binding domain superfamily/Winged helix DNA-binding domain"/>
    <property type="match status" value="1"/>
</dbReference>
<dbReference type="InterPro" id="IPR036388">
    <property type="entry name" value="WH-like_DNA-bd_sf"/>
</dbReference>